<comment type="similarity">
    <text evidence="1">Belongs to the NAD(P)-dependent epimerase/dehydratase family.</text>
</comment>
<gene>
    <name evidence="3" type="ORF">Gaeavirus20_5</name>
</gene>
<dbReference type="SUPFAM" id="SSF51735">
    <property type="entry name" value="NAD(P)-binding Rossmann-fold domains"/>
    <property type="match status" value="1"/>
</dbReference>
<dbReference type="InterPro" id="IPR001509">
    <property type="entry name" value="Epimerase_deHydtase"/>
</dbReference>
<protein>
    <submittedName>
        <fullName evidence="3">dTDP-4-oxo-6-deoxy-D-allose reductase</fullName>
    </submittedName>
</protein>
<proteinExistence type="inferred from homology"/>
<sequence length="345" mass="39314">MQSKNILWTGSHGFIAGYAINKLLDEGHHVWGIDNFWKYGKISKTYDTHPNFHFLEADAKDLSILKQIITDNNINIFVSGAAIIGGISMFHELAYFLLRENELITASAFDACIWAKNNTNYFEKIVVVSSSMVYESTTIYPSKENDVRNIPPPLSTYGFQKLAVEYWAQGAWEQHKLPYTIIRPFNAIGTGEKRAKLETECYSGNIKLAMSHVVPDIIQKILKGQYPLRILGDGNQIRHYTYAGDLANGFYECITNPKALNNNFNISTPTGHTVLELSKIIWNKIYPDKEFQYECDEPFIYDVQKRVPDISKAREILNLECNTTLEDALDEIIPWIKTQIEIGGI</sequence>
<reference evidence="3" key="1">
    <citation type="submission" date="2018-10" db="EMBL/GenBank/DDBJ databases">
        <title>Hidden diversity of soil giant viruses.</title>
        <authorList>
            <person name="Schulz F."/>
            <person name="Alteio L."/>
            <person name="Goudeau D."/>
            <person name="Ryan E.M."/>
            <person name="Malmstrom R.R."/>
            <person name="Blanchard J."/>
            <person name="Woyke T."/>
        </authorList>
    </citation>
    <scope>NUCLEOTIDE SEQUENCE</scope>
    <source>
        <strain evidence="3">GAV1</strain>
    </source>
</reference>
<dbReference type="PANTHER" id="PTHR43000">
    <property type="entry name" value="DTDP-D-GLUCOSE 4,6-DEHYDRATASE-RELATED"/>
    <property type="match status" value="1"/>
</dbReference>
<dbReference type="InterPro" id="IPR036291">
    <property type="entry name" value="NAD(P)-bd_dom_sf"/>
</dbReference>
<evidence type="ECO:0000259" key="2">
    <source>
        <dbReference type="Pfam" id="PF01370"/>
    </source>
</evidence>
<dbReference type="Gene3D" id="3.40.50.720">
    <property type="entry name" value="NAD(P)-binding Rossmann-like Domain"/>
    <property type="match status" value="1"/>
</dbReference>
<dbReference type="Pfam" id="PF01370">
    <property type="entry name" value="Epimerase"/>
    <property type="match status" value="1"/>
</dbReference>
<evidence type="ECO:0000313" key="3">
    <source>
        <dbReference type="EMBL" id="AYV80240.1"/>
    </source>
</evidence>
<evidence type="ECO:0000256" key="1">
    <source>
        <dbReference type="ARBA" id="ARBA00007637"/>
    </source>
</evidence>
<organism evidence="3">
    <name type="scientific">Gaeavirus sp</name>
    <dbReference type="NCBI Taxonomy" id="2487767"/>
    <lineage>
        <taxon>Viruses</taxon>
        <taxon>Varidnaviria</taxon>
        <taxon>Bamfordvirae</taxon>
        <taxon>Nucleocytoviricota</taxon>
        <taxon>Megaviricetes</taxon>
        <taxon>Imitervirales</taxon>
        <taxon>Mimiviridae</taxon>
        <taxon>Klosneuvirinae</taxon>
    </lineage>
</organism>
<accession>A0A3G4ZZE6</accession>
<dbReference type="EMBL" id="MK072218">
    <property type="protein sequence ID" value="AYV80240.1"/>
    <property type="molecule type" value="Genomic_DNA"/>
</dbReference>
<name>A0A3G4ZZE6_9VIRU</name>
<feature type="domain" description="NAD-dependent epimerase/dehydratase" evidence="2">
    <location>
        <begin position="6"/>
        <end position="266"/>
    </location>
</feature>